<evidence type="ECO:0000313" key="2">
    <source>
        <dbReference type="EMBL" id="MET2833088.1"/>
    </source>
</evidence>
<dbReference type="Proteomes" id="UP001548832">
    <property type="component" value="Unassembled WGS sequence"/>
</dbReference>
<dbReference type="EMBL" id="JBEWSZ010000024">
    <property type="protein sequence ID" value="MET2833088.1"/>
    <property type="molecule type" value="Genomic_DNA"/>
</dbReference>
<reference evidence="2 3" key="1">
    <citation type="submission" date="2024-06" db="EMBL/GenBank/DDBJ databases">
        <authorList>
            <person name="Kim D.-U."/>
        </authorList>
    </citation>
    <scope>NUCLEOTIDE SEQUENCE [LARGE SCALE GENOMIC DNA]</scope>
    <source>
        <strain evidence="2 3">KACC15460</strain>
    </source>
</reference>
<feature type="compositionally biased region" description="Basic and acidic residues" evidence="1">
    <location>
        <begin position="46"/>
        <end position="60"/>
    </location>
</feature>
<organism evidence="2 3">
    <name type="scientific">Mesorhizobium shangrilense</name>
    <dbReference type="NCBI Taxonomy" id="460060"/>
    <lineage>
        <taxon>Bacteria</taxon>
        <taxon>Pseudomonadati</taxon>
        <taxon>Pseudomonadota</taxon>
        <taxon>Alphaproteobacteria</taxon>
        <taxon>Hyphomicrobiales</taxon>
        <taxon>Phyllobacteriaceae</taxon>
        <taxon>Mesorhizobium</taxon>
    </lineage>
</organism>
<name>A0ABV2DSU3_9HYPH</name>
<accession>A0ABV2DSU3</accession>
<evidence type="ECO:0000256" key="1">
    <source>
        <dbReference type="SAM" id="MobiDB-lite"/>
    </source>
</evidence>
<gene>
    <name evidence="2" type="ORF">ABVQ20_40040</name>
</gene>
<sequence length="66" mass="7399">MKRAAAIVRTTRTEEFVLSSRKGERISAVEGLKLSPRMAAILDESRGRGLSGDERRELVKKQISKK</sequence>
<protein>
    <submittedName>
        <fullName evidence="2">Uncharacterized protein</fullName>
    </submittedName>
</protein>
<comment type="caution">
    <text evidence="2">The sequence shown here is derived from an EMBL/GenBank/DDBJ whole genome shotgun (WGS) entry which is preliminary data.</text>
</comment>
<evidence type="ECO:0000313" key="3">
    <source>
        <dbReference type="Proteomes" id="UP001548832"/>
    </source>
</evidence>
<proteinExistence type="predicted"/>
<dbReference type="RefSeq" id="WP_354465355.1">
    <property type="nucleotide sequence ID" value="NZ_JBEWSZ010000024.1"/>
</dbReference>
<feature type="region of interest" description="Disordered" evidence="1">
    <location>
        <begin position="46"/>
        <end position="66"/>
    </location>
</feature>
<keyword evidence="3" id="KW-1185">Reference proteome</keyword>